<dbReference type="RefSeq" id="XP_021875131.1">
    <property type="nucleotide sequence ID" value="XM_022029321.1"/>
</dbReference>
<protein>
    <submittedName>
        <fullName evidence="2">Uncharacterized protein</fullName>
    </submittedName>
</protein>
<dbReference type="Proteomes" id="UP000193648">
    <property type="component" value="Unassembled WGS sequence"/>
</dbReference>
<dbReference type="AlphaFoldDB" id="A0A1Y2G359"/>
<evidence type="ECO:0000313" key="3">
    <source>
        <dbReference type="Proteomes" id="UP000193648"/>
    </source>
</evidence>
<organism evidence="2 3">
    <name type="scientific">Lobosporangium transversale</name>
    <dbReference type="NCBI Taxonomy" id="64571"/>
    <lineage>
        <taxon>Eukaryota</taxon>
        <taxon>Fungi</taxon>
        <taxon>Fungi incertae sedis</taxon>
        <taxon>Mucoromycota</taxon>
        <taxon>Mortierellomycotina</taxon>
        <taxon>Mortierellomycetes</taxon>
        <taxon>Mortierellales</taxon>
        <taxon>Mortierellaceae</taxon>
        <taxon>Lobosporangium</taxon>
    </lineage>
</organism>
<dbReference type="OrthoDB" id="2447261at2759"/>
<name>A0A1Y2G359_9FUNG</name>
<feature type="compositionally biased region" description="Polar residues" evidence="1">
    <location>
        <begin position="277"/>
        <end position="286"/>
    </location>
</feature>
<feature type="region of interest" description="Disordered" evidence="1">
    <location>
        <begin position="273"/>
        <end position="365"/>
    </location>
</feature>
<dbReference type="InParanoid" id="A0A1Y2G359"/>
<comment type="caution">
    <text evidence="2">The sequence shown here is derived from an EMBL/GenBank/DDBJ whole genome shotgun (WGS) entry which is preliminary data.</text>
</comment>
<feature type="compositionally biased region" description="Polar residues" evidence="1">
    <location>
        <begin position="349"/>
        <end position="365"/>
    </location>
</feature>
<gene>
    <name evidence="2" type="ORF">BCR41DRAFT_402594</name>
</gene>
<dbReference type="EMBL" id="MCFF01000099">
    <property type="protein sequence ID" value="ORY92386.1"/>
    <property type="molecule type" value="Genomic_DNA"/>
</dbReference>
<reference evidence="2 3" key="1">
    <citation type="submission" date="2016-07" db="EMBL/GenBank/DDBJ databases">
        <title>Pervasive Adenine N6-methylation of Active Genes in Fungi.</title>
        <authorList>
            <consortium name="DOE Joint Genome Institute"/>
            <person name="Mondo S.J."/>
            <person name="Dannebaum R.O."/>
            <person name="Kuo R.C."/>
            <person name="Labutti K."/>
            <person name="Haridas S."/>
            <person name="Kuo A."/>
            <person name="Salamov A."/>
            <person name="Ahrendt S.R."/>
            <person name="Lipzen A."/>
            <person name="Sullivan W."/>
            <person name="Andreopoulos W.B."/>
            <person name="Clum A."/>
            <person name="Lindquist E."/>
            <person name="Daum C."/>
            <person name="Ramamoorthy G.K."/>
            <person name="Gryganskyi A."/>
            <person name="Culley D."/>
            <person name="Magnuson J.K."/>
            <person name="James T.Y."/>
            <person name="O'Malley M.A."/>
            <person name="Stajich J.E."/>
            <person name="Spatafora J.W."/>
            <person name="Visel A."/>
            <person name="Grigoriev I.V."/>
        </authorList>
    </citation>
    <scope>NUCLEOTIDE SEQUENCE [LARGE SCALE GENOMIC DNA]</scope>
    <source>
        <strain evidence="2 3">NRRL 3116</strain>
    </source>
</reference>
<accession>A0A1Y2G359</accession>
<sequence>MNDTIDDWFEISDPSQASNVRVAFRTFQTTSRKLVLPSHDKSSLVSEALNTSSVLKFQMSEYDTSDPIIHSLQSQLATLTSRLEALSTSSESSRSNPYLVPKEPAYEITPDDSILVHYPAMDGKDFFKHKSGNRADDLAYATEMAKEMQSFAKNTTQTYSAPKSALIDWPDSSSHHSSMDKTISRYQSRLANLTRPLDQFATEMFSYEVDPAVAQACLQLAQTMREHIARLAQQMSSDREDLVYQAHKISVTKDTVDPPIVSTSDFIEASKLAKSVRQATNPTRQRAYNRRTQNRSFFSANTYRPTSNSSQSHPSGQTQTAHYQNDNGSFFGRGQNPRRGGRGRGRGYQTPQSNQTSQAQTAGQQ</sequence>
<feature type="compositionally biased region" description="Polar residues" evidence="1">
    <location>
        <begin position="294"/>
        <end position="328"/>
    </location>
</feature>
<evidence type="ECO:0000313" key="2">
    <source>
        <dbReference type="EMBL" id="ORY92386.1"/>
    </source>
</evidence>
<dbReference type="GeneID" id="33571164"/>
<keyword evidence="3" id="KW-1185">Reference proteome</keyword>
<proteinExistence type="predicted"/>
<evidence type="ECO:0000256" key="1">
    <source>
        <dbReference type="SAM" id="MobiDB-lite"/>
    </source>
</evidence>